<dbReference type="AlphaFoldDB" id="A0A0P0XES0"/>
<reference evidence="2" key="1">
    <citation type="journal article" date="2005" name="Nature">
        <title>The map-based sequence of the rice genome.</title>
        <authorList>
            <consortium name="International rice genome sequencing project (IRGSP)"/>
            <person name="Matsumoto T."/>
            <person name="Wu J."/>
            <person name="Kanamori H."/>
            <person name="Katayose Y."/>
            <person name="Fujisawa M."/>
            <person name="Namiki N."/>
            <person name="Mizuno H."/>
            <person name="Yamamoto K."/>
            <person name="Antonio B.A."/>
            <person name="Baba T."/>
            <person name="Sakata K."/>
            <person name="Nagamura Y."/>
            <person name="Aoki H."/>
            <person name="Arikawa K."/>
            <person name="Arita K."/>
            <person name="Bito T."/>
            <person name="Chiden Y."/>
            <person name="Fujitsuka N."/>
            <person name="Fukunaka R."/>
            <person name="Hamada M."/>
            <person name="Harada C."/>
            <person name="Hayashi A."/>
            <person name="Hijishita S."/>
            <person name="Honda M."/>
            <person name="Hosokawa S."/>
            <person name="Ichikawa Y."/>
            <person name="Idonuma A."/>
            <person name="Iijima M."/>
            <person name="Ikeda M."/>
            <person name="Ikeno M."/>
            <person name="Ito K."/>
            <person name="Ito S."/>
            <person name="Ito T."/>
            <person name="Ito Y."/>
            <person name="Ito Y."/>
            <person name="Iwabuchi A."/>
            <person name="Kamiya K."/>
            <person name="Karasawa W."/>
            <person name="Kurita K."/>
            <person name="Katagiri S."/>
            <person name="Kikuta A."/>
            <person name="Kobayashi H."/>
            <person name="Kobayashi N."/>
            <person name="Machita K."/>
            <person name="Maehara T."/>
            <person name="Masukawa M."/>
            <person name="Mizubayashi T."/>
            <person name="Mukai Y."/>
            <person name="Nagasaki H."/>
            <person name="Nagata Y."/>
            <person name="Naito S."/>
            <person name="Nakashima M."/>
            <person name="Nakama Y."/>
            <person name="Nakamichi Y."/>
            <person name="Nakamura M."/>
            <person name="Meguro A."/>
            <person name="Negishi M."/>
            <person name="Ohta I."/>
            <person name="Ohta T."/>
            <person name="Okamoto M."/>
            <person name="Ono N."/>
            <person name="Saji S."/>
            <person name="Sakaguchi M."/>
            <person name="Sakai K."/>
            <person name="Shibata M."/>
            <person name="Shimokawa T."/>
            <person name="Song J."/>
            <person name="Takazaki Y."/>
            <person name="Terasawa K."/>
            <person name="Tsugane M."/>
            <person name="Tsuji K."/>
            <person name="Ueda S."/>
            <person name="Waki K."/>
            <person name="Yamagata H."/>
            <person name="Yamamoto M."/>
            <person name="Yamamoto S."/>
            <person name="Yamane H."/>
            <person name="Yoshiki S."/>
            <person name="Yoshihara R."/>
            <person name="Yukawa K."/>
            <person name="Zhong H."/>
            <person name="Yano M."/>
            <person name="Yuan Q."/>
            <person name="Ouyang S."/>
            <person name="Liu J."/>
            <person name="Jones K.M."/>
            <person name="Gansberger K."/>
            <person name="Moffat K."/>
            <person name="Hill J."/>
            <person name="Bera J."/>
            <person name="Fadrosh D."/>
            <person name="Jin S."/>
            <person name="Johri S."/>
            <person name="Kim M."/>
            <person name="Overton L."/>
            <person name="Reardon M."/>
            <person name="Tsitrin T."/>
            <person name="Vuong H."/>
            <person name="Weaver B."/>
            <person name="Ciecko A."/>
            <person name="Tallon L."/>
            <person name="Jackson J."/>
            <person name="Pai G."/>
            <person name="Aken S.V."/>
            <person name="Utterback T."/>
            <person name="Reidmuller S."/>
            <person name="Feldblyum T."/>
            <person name="Hsiao J."/>
            <person name="Zismann V."/>
            <person name="Iobst S."/>
            <person name="de Vazeille A.R."/>
            <person name="Buell C.R."/>
            <person name="Ying K."/>
            <person name="Li Y."/>
            <person name="Lu T."/>
            <person name="Huang Y."/>
            <person name="Zhao Q."/>
            <person name="Feng Q."/>
            <person name="Zhang L."/>
            <person name="Zhu J."/>
            <person name="Weng Q."/>
            <person name="Mu J."/>
            <person name="Lu Y."/>
            <person name="Fan D."/>
            <person name="Liu Y."/>
            <person name="Guan J."/>
            <person name="Zhang Y."/>
            <person name="Yu S."/>
            <person name="Liu X."/>
            <person name="Zhang Y."/>
            <person name="Hong G."/>
            <person name="Han B."/>
            <person name="Choisne N."/>
            <person name="Demange N."/>
            <person name="Orjeda G."/>
            <person name="Samain S."/>
            <person name="Cattolico L."/>
            <person name="Pelletier E."/>
            <person name="Couloux A."/>
            <person name="Segurens B."/>
            <person name="Wincker P."/>
            <person name="D'Hont A."/>
            <person name="Scarpelli C."/>
            <person name="Weissenbach J."/>
            <person name="Salanoubat M."/>
            <person name="Quetier F."/>
            <person name="Yu Y."/>
            <person name="Kim H.R."/>
            <person name="Rambo T."/>
            <person name="Currie J."/>
            <person name="Collura K."/>
            <person name="Luo M."/>
            <person name="Yang T."/>
            <person name="Ammiraju J.S.S."/>
            <person name="Engler F."/>
            <person name="Soderlund C."/>
            <person name="Wing R.A."/>
            <person name="Palmer L.E."/>
            <person name="de la Bastide M."/>
            <person name="Spiegel L."/>
            <person name="Nascimento L."/>
            <person name="Zutavern T."/>
            <person name="O'Shaughnessy A."/>
            <person name="Dike S."/>
            <person name="Dedhia N."/>
            <person name="Preston R."/>
            <person name="Balija V."/>
            <person name="McCombie W.R."/>
            <person name="Chow T."/>
            <person name="Chen H."/>
            <person name="Chung M."/>
            <person name="Chen C."/>
            <person name="Shaw J."/>
            <person name="Wu H."/>
            <person name="Hsiao K."/>
            <person name="Chao Y."/>
            <person name="Chu M."/>
            <person name="Cheng C."/>
            <person name="Hour A."/>
            <person name="Lee P."/>
            <person name="Lin S."/>
            <person name="Lin Y."/>
            <person name="Liou J."/>
            <person name="Liu S."/>
            <person name="Hsing Y."/>
            <person name="Raghuvanshi S."/>
            <person name="Mohanty A."/>
            <person name="Bharti A.K."/>
            <person name="Gaur A."/>
            <person name="Gupta V."/>
            <person name="Kumar D."/>
            <person name="Ravi V."/>
            <person name="Vij S."/>
            <person name="Kapur A."/>
            <person name="Khurana P."/>
            <person name="Khurana P."/>
            <person name="Khurana J.P."/>
            <person name="Tyagi A.K."/>
            <person name="Gaikwad K."/>
            <person name="Singh A."/>
            <person name="Dalal V."/>
            <person name="Srivastava S."/>
            <person name="Dixit A."/>
            <person name="Pal A.K."/>
            <person name="Ghazi I.A."/>
            <person name="Yadav M."/>
            <person name="Pandit A."/>
            <person name="Bhargava A."/>
            <person name="Sureshbabu K."/>
            <person name="Batra K."/>
            <person name="Sharma T.R."/>
            <person name="Mohapatra T."/>
            <person name="Singh N.K."/>
            <person name="Messing J."/>
            <person name="Nelson A.B."/>
            <person name="Fuks G."/>
            <person name="Kavchok S."/>
            <person name="Keizer G."/>
            <person name="Linton E."/>
            <person name="Llaca V."/>
            <person name="Song R."/>
            <person name="Tanyolac B."/>
            <person name="Young S."/>
            <person name="Ho-Il K."/>
            <person name="Hahn J.H."/>
            <person name="Sangsakoo G."/>
            <person name="Vanavichit A."/>
            <person name="de Mattos Luiz.A.T."/>
            <person name="Zimmer P.D."/>
            <person name="Malone G."/>
            <person name="Dellagostin O."/>
            <person name="de Oliveira A.C."/>
            <person name="Bevan M."/>
            <person name="Bancroft I."/>
            <person name="Minx P."/>
            <person name="Cordum H."/>
            <person name="Wilson R."/>
            <person name="Cheng Z."/>
            <person name="Jin W."/>
            <person name="Jiang J."/>
            <person name="Leong S.A."/>
            <person name="Iwama H."/>
            <person name="Gojobori T."/>
            <person name="Itoh T."/>
            <person name="Niimura Y."/>
            <person name="Fujii Y."/>
            <person name="Habara T."/>
            <person name="Sakai H."/>
            <person name="Sato Y."/>
            <person name="Wilson G."/>
            <person name="Kumar K."/>
            <person name="McCouch S."/>
            <person name="Juretic N."/>
            <person name="Hoen D."/>
            <person name="Wright S."/>
            <person name="Bruskiewich R."/>
            <person name="Bureau T."/>
            <person name="Miyao A."/>
            <person name="Hirochika H."/>
            <person name="Nishikawa T."/>
            <person name="Kadowaki K."/>
            <person name="Sugiura M."/>
            <person name="Burr B."/>
            <person name="Sasaki T."/>
        </authorList>
    </citation>
    <scope>NUCLEOTIDE SEQUENCE [LARGE SCALE GENOMIC DNA]</scope>
    <source>
        <strain evidence="2">cv. Nipponbare</strain>
    </source>
</reference>
<sequence>IGDDAQHGRNAVGVFSGELTAPLSLLSPPVELQSGRDLQFVLSVRQGWLFPLLGRGSRGGSRQRGFYGGFCGGR</sequence>
<dbReference type="PaxDb" id="39947-A0A0P0XES0"/>
<feature type="non-terminal residue" evidence="1">
    <location>
        <position position="1"/>
    </location>
</feature>
<reference evidence="1 2" key="3">
    <citation type="journal article" date="2013" name="Rice">
        <title>Improvement of the Oryza sativa Nipponbare reference genome using next generation sequence and optical map data.</title>
        <authorList>
            <person name="Kawahara Y."/>
            <person name="de la Bastide M."/>
            <person name="Hamilton J.P."/>
            <person name="Kanamori H."/>
            <person name="McCombie W.R."/>
            <person name="Ouyang S."/>
            <person name="Schwartz D.C."/>
            <person name="Tanaka T."/>
            <person name="Wu J."/>
            <person name="Zhou S."/>
            <person name="Childs K.L."/>
            <person name="Davidson R.M."/>
            <person name="Lin H."/>
            <person name="Quesada-Ocampo L."/>
            <person name="Vaillancourt B."/>
            <person name="Sakai H."/>
            <person name="Lee S.S."/>
            <person name="Kim J."/>
            <person name="Numa H."/>
            <person name="Itoh T."/>
            <person name="Buell C.R."/>
            <person name="Matsumoto T."/>
        </authorList>
    </citation>
    <scope>NUCLEOTIDE SEQUENCE [LARGE SCALE GENOMIC DNA]</scope>
    <source>
        <strain evidence="2">cv. Nipponbare</strain>
    </source>
</reference>
<accession>A0A0P0XES0</accession>
<protein>
    <submittedName>
        <fullName evidence="1">Os08g0352400 protein</fullName>
    </submittedName>
</protein>
<dbReference type="InParanoid" id="A0A0P0XES0"/>
<evidence type="ECO:0000313" key="1">
    <source>
        <dbReference type="EMBL" id="BAT05064.1"/>
    </source>
</evidence>
<gene>
    <name evidence="1" type="ordered locus">Os08g0352400</name>
    <name evidence="1" type="ORF">OSNPB_080352400</name>
</gene>
<organism evidence="1 2">
    <name type="scientific">Oryza sativa subsp. japonica</name>
    <name type="common">Rice</name>
    <dbReference type="NCBI Taxonomy" id="39947"/>
    <lineage>
        <taxon>Eukaryota</taxon>
        <taxon>Viridiplantae</taxon>
        <taxon>Streptophyta</taxon>
        <taxon>Embryophyta</taxon>
        <taxon>Tracheophyta</taxon>
        <taxon>Spermatophyta</taxon>
        <taxon>Magnoliopsida</taxon>
        <taxon>Liliopsida</taxon>
        <taxon>Poales</taxon>
        <taxon>Poaceae</taxon>
        <taxon>BOP clade</taxon>
        <taxon>Oryzoideae</taxon>
        <taxon>Oryzeae</taxon>
        <taxon>Oryzinae</taxon>
        <taxon>Oryza</taxon>
        <taxon>Oryza sativa</taxon>
    </lineage>
</organism>
<dbReference type="Gramene" id="Os08t0352400-01">
    <property type="protein sequence ID" value="Os08t0352400-01"/>
    <property type="gene ID" value="Os08g0352400"/>
</dbReference>
<name>A0A0P0XES0_ORYSJ</name>
<keyword evidence="2" id="KW-1185">Reference proteome</keyword>
<evidence type="ECO:0000313" key="2">
    <source>
        <dbReference type="Proteomes" id="UP000059680"/>
    </source>
</evidence>
<dbReference type="EMBL" id="AP014964">
    <property type="protein sequence ID" value="BAT05064.1"/>
    <property type="molecule type" value="Genomic_DNA"/>
</dbReference>
<proteinExistence type="predicted"/>
<dbReference type="Proteomes" id="UP000059680">
    <property type="component" value="Chromosome 8"/>
</dbReference>
<reference evidence="1 2" key="2">
    <citation type="journal article" date="2013" name="Plant Cell Physiol.">
        <title>Rice Annotation Project Database (RAP-DB): an integrative and interactive database for rice genomics.</title>
        <authorList>
            <person name="Sakai H."/>
            <person name="Lee S.S."/>
            <person name="Tanaka T."/>
            <person name="Numa H."/>
            <person name="Kim J."/>
            <person name="Kawahara Y."/>
            <person name="Wakimoto H."/>
            <person name="Yang C.C."/>
            <person name="Iwamoto M."/>
            <person name="Abe T."/>
            <person name="Yamada Y."/>
            <person name="Muto A."/>
            <person name="Inokuchi H."/>
            <person name="Ikemura T."/>
            <person name="Matsumoto T."/>
            <person name="Sasaki T."/>
            <person name="Itoh T."/>
        </authorList>
    </citation>
    <scope>NUCLEOTIDE SEQUENCE [LARGE SCALE GENOMIC DNA]</scope>
    <source>
        <strain evidence="2">cv. Nipponbare</strain>
    </source>
</reference>